<dbReference type="Proteomes" id="UP001283361">
    <property type="component" value="Unassembled WGS sequence"/>
</dbReference>
<organism evidence="1 2">
    <name type="scientific">Elysia crispata</name>
    <name type="common">lettuce slug</name>
    <dbReference type="NCBI Taxonomy" id="231223"/>
    <lineage>
        <taxon>Eukaryota</taxon>
        <taxon>Metazoa</taxon>
        <taxon>Spiralia</taxon>
        <taxon>Lophotrochozoa</taxon>
        <taxon>Mollusca</taxon>
        <taxon>Gastropoda</taxon>
        <taxon>Heterobranchia</taxon>
        <taxon>Euthyneura</taxon>
        <taxon>Panpulmonata</taxon>
        <taxon>Sacoglossa</taxon>
        <taxon>Placobranchoidea</taxon>
        <taxon>Plakobranchidae</taxon>
        <taxon>Elysia</taxon>
    </lineage>
</organism>
<gene>
    <name evidence="1" type="ORF">RRG08_047011</name>
</gene>
<dbReference type="AlphaFoldDB" id="A0AAE1AFJ6"/>
<accession>A0AAE1AFJ6</accession>
<feature type="non-terminal residue" evidence="1">
    <location>
        <position position="101"/>
    </location>
</feature>
<protein>
    <submittedName>
        <fullName evidence="1">Uncharacterized protein</fullName>
    </submittedName>
</protein>
<keyword evidence="2" id="KW-1185">Reference proteome</keyword>
<sequence>GHLAHTASLTHQQLQDAHATCYLPGNASEKRTEVRYWYLQNFATSPAETRFFTNGHLPLEYHMEFIDSSLVEFIQVEPSVGEPLEPCWKKPRSKHDYKLRP</sequence>
<proteinExistence type="predicted"/>
<reference evidence="1" key="1">
    <citation type="journal article" date="2023" name="G3 (Bethesda)">
        <title>A reference genome for the long-term kleptoplast-retaining sea slug Elysia crispata morphotype clarki.</title>
        <authorList>
            <person name="Eastman K.E."/>
            <person name="Pendleton A.L."/>
            <person name="Shaikh M.A."/>
            <person name="Suttiyut T."/>
            <person name="Ogas R."/>
            <person name="Tomko P."/>
            <person name="Gavelis G."/>
            <person name="Widhalm J.R."/>
            <person name="Wisecaver J.H."/>
        </authorList>
    </citation>
    <scope>NUCLEOTIDE SEQUENCE</scope>
    <source>
        <strain evidence="1">ECLA1</strain>
    </source>
</reference>
<dbReference type="EMBL" id="JAWDGP010001917">
    <property type="protein sequence ID" value="KAK3786980.1"/>
    <property type="molecule type" value="Genomic_DNA"/>
</dbReference>
<comment type="caution">
    <text evidence="1">The sequence shown here is derived from an EMBL/GenBank/DDBJ whole genome shotgun (WGS) entry which is preliminary data.</text>
</comment>
<evidence type="ECO:0000313" key="2">
    <source>
        <dbReference type="Proteomes" id="UP001283361"/>
    </source>
</evidence>
<name>A0AAE1AFJ6_9GAST</name>
<evidence type="ECO:0000313" key="1">
    <source>
        <dbReference type="EMBL" id="KAK3786980.1"/>
    </source>
</evidence>